<keyword evidence="4" id="KW-1185">Reference proteome</keyword>
<accession>A0ABW2SRR6</accession>
<sequence>MFRVLLIIAWLAVTVYAIADWARTPEEEMPGRIPRILWLIILLLTIPSFSIGSIVWLIVRSVARAEAGGSGSGGVAGGRPILPRPQRAARPTAPPPPVAPDDDPEFLFKLERDIRRRRAEEDRRDKREGGPSADDSPSDPGTGPDRSPGPDSPGPADPSDSSDPSDSPTDPR</sequence>
<evidence type="ECO:0008006" key="5">
    <source>
        <dbReference type="Google" id="ProtNLM"/>
    </source>
</evidence>
<gene>
    <name evidence="3" type="ORF">ACFQWG_13415</name>
</gene>
<protein>
    <recommendedName>
        <fullName evidence="5">Cardiolipin synthase N-terminal domain-containing protein</fullName>
    </recommendedName>
</protein>
<dbReference type="Proteomes" id="UP001596527">
    <property type="component" value="Unassembled WGS sequence"/>
</dbReference>
<name>A0ABW2SRR6_9ACTO</name>
<keyword evidence="2" id="KW-0472">Membrane</keyword>
<dbReference type="EMBL" id="JBHTEF010000001">
    <property type="protein sequence ID" value="MFC7582191.1"/>
    <property type="molecule type" value="Genomic_DNA"/>
</dbReference>
<feature type="transmembrane region" description="Helical" evidence="2">
    <location>
        <begin position="35"/>
        <end position="59"/>
    </location>
</feature>
<keyword evidence="2" id="KW-1133">Transmembrane helix</keyword>
<organism evidence="3 4">
    <name type="scientific">Schaalia naturae</name>
    <dbReference type="NCBI Taxonomy" id="635203"/>
    <lineage>
        <taxon>Bacteria</taxon>
        <taxon>Bacillati</taxon>
        <taxon>Actinomycetota</taxon>
        <taxon>Actinomycetes</taxon>
        <taxon>Actinomycetales</taxon>
        <taxon>Actinomycetaceae</taxon>
        <taxon>Schaalia</taxon>
    </lineage>
</organism>
<feature type="region of interest" description="Disordered" evidence="1">
    <location>
        <begin position="68"/>
        <end position="172"/>
    </location>
</feature>
<dbReference type="RefSeq" id="WP_291496022.1">
    <property type="nucleotide sequence ID" value="NZ_JBHTEF010000001.1"/>
</dbReference>
<evidence type="ECO:0000256" key="1">
    <source>
        <dbReference type="SAM" id="MobiDB-lite"/>
    </source>
</evidence>
<reference evidence="4" key="1">
    <citation type="journal article" date="2019" name="Int. J. Syst. Evol. Microbiol.">
        <title>The Global Catalogue of Microorganisms (GCM) 10K type strain sequencing project: providing services to taxonomists for standard genome sequencing and annotation.</title>
        <authorList>
            <consortium name="The Broad Institute Genomics Platform"/>
            <consortium name="The Broad Institute Genome Sequencing Center for Infectious Disease"/>
            <person name="Wu L."/>
            <person name="Ma J."/>
        </authorList>
    </citation>
    <scope>NUCLEOTIDE SEQUENCE [LARGE SCALE GENOMIC DNA]</scope>
    <source>
        <strain evidence="4">CCUG 56698</strain>
    </source>
</reference>
<feature type="compositionally biased region" description="Low complexity" evidence="1">
    <location>
        <begin position="157"/>
        <end position="172"/>
    </location>
</feature>
<feature type="compositionally biased region" description="Low complexity" evidence="1">
    <location>
        <begin position="130"/>
        <end position="146"/>
    </location>
</feature>
<evidence type="ECO:0000256" key="2">
    <source>
        <dbReference type="SAM" id="Phobius"/>
    </source>
</evidence>
<keyword evidence="2" id="KW-0812">Transmembrane</keyword>
<feature type="compositionally biased region" description="Gly residues" evidence="1">
    <location>
        <begin position="68"/>
        <end position="77"/>
    </location>
</feature>
<comment type="caution">
    <text evidence="3">The sequence shown here is derived from an EMBL/GenBank/DDBJ whole genome shotgun (WGS) entry which is preliminary data.</text>
</comment>
<proteinExistence type="predicted"/>
<feature type="compositionally biased region" description="Basic and acidic residues" evidence="1">
    <location>
        <begin position="106"/>
        <end position="129"/>
    </location>
</feature>
<evidence type="ECO:0000313" key="4">
    <source>
        <dbReference type="Proteomes" id="UP001596527"/>
    </source>
</evidence>
<evidence type="ECO:0000313" key="3">
    <source>
        <dbReference type="EMBL" id="MFC7582191.1"/>
    </source>
</evidence>